<dbReference type="EMBL" id="BLKV01000001">
    <property type="protein sequence ID" value="GFG68941.1"/>
    <property type="molecule type" value="Genomic_DNA"/>
</dbReference>
<dbReference type="Proteomes" id="UP000465263">
    <property type="component" value="Unassembled WGS sequence"/>
</dbReference>
<keyword evidence="2" id="KW-1185">Reference proteome</keyword>
<proteinExistence type="predicted"/>
<name>A0A7I9XG45_9MYCO</name>
<dbReference type="AlphaFoldDB" id="A0A7I9XG45"/>
<organism evidence="1 2">
    <name type="scientific">Mycolicibacter senuensis</name>
    <dbReference type="NCBI Taxonomy" id="386913"/>
    <lineage>
        <taxon>Bacteria</taxon>
        <taxon>Bacillati</taxon>
        <taxon>Actinomycetota</taxon>
        <taxon>Actinomycetes</taxon>
        <taxon>Mycobacteriales</taxon>
        <taxon>Mycobacteriaceae</taxon>
        <taxon>Mycolicibacter</taxon>
    </lineage>
</organism>
<evidence type="ECO:0000313" key="2">
    <source>
        <dbReference type="Proteomes" id="UP000465263"/>
    </source>
</evidence>
<dbReference type="OrthoDB" id="4735758at2"/>
<sequence>MSQLVVHPGIAMPFDTVARHLRQQGHMLVAASSNALSRIRARLLEHRELFPHLEPAYFENARMMREMYRL</sequence>
<comment type="caution">
    <text evidence="1">The sequence shown here is derived from an EMBL/GenBank/DDBJ whole genome shotgun (WGS) entry which is preliminary data.</text>
</comment>
<gene>
    <name evidence="1" type="ORF">MSEN_06610</name>
</gene>
<evidence type="ECO:0000313" key="1">
    <source>
        <dbReference type="EMBL" id="GFG68941.1"/>
    </source>
</evidence>
<reference evidence="1 2" key="1">
    <citation type="journal article" date="2019" name="Emerg. Microbes Infect.">
        <title>Comprehensive subspecies identification of 175 nontuberculous mycobacteria species based on 7547 genomic profiles.</title>
        <authorList>
            <person name="Matsumoto Y."/>
            <person name="Kinjo T."/>
            <person name="Motooka D."/>
            <person name="Nabeya D."/>
            <person name="Jung N."/>
            <person name="Uechi K."/>
            <person name="Horii T."/>
            <person name="Iida T."/>
            <person name="Fujita J."/>
            <person name="Nakamura S."/>
        </authorList>
    </citation>
    <scope>NUCLEOTIDE SEQUENCE [LARGE SCALE GENOMIC DNA]</scope>
    <source>
        <strain evidence="1 2">JCM 16017</strain>
    </source>
</reference>
<protein>
    <submittedName>
        <fullName evidence="1">Uncharacterized protein</fullName>
    </submittedName>
</protein>
<dbReference type="RefSeq" id="WP_085086373.1">
    <property type="nucleotide sequence ID" value="NZ_BLKV01000001.1"/>
</dbReference>
<accession>A0A7I9XG45</accession>